<dbReference type="SUPFAM" id="SSF54523">
    <property type="entry name" value="Pili subunits"/>
    <property type="match status" value="1"/>
</dbReference>
<dbReference type="Proteomes" id="UP000318741">
    <property type="component" value="Chromosome"/>
</dbReference>
<evidence type="ECO:0000256" key="2">
    <source>
        <dbReference type="ARBA" id="ARBA00021549"/>
    </source>
</evidence>
<keyword evidence="6" id="KW-0812">Transmembrane</keyword>
<dbReference type="GO" id="GO:0015627">
    <property type="term" value="C:type II protein secretion system complex"/>
    <property type="evidence" value="ECO:0007669"/>
    <property type="project" value="InterPro"/>
</dbReference>
<dbReference type="Pfam" id="PF12019">
    <property type="entry name" value="GspH"/>
    <property type="match status" value="1"/>
</dbReference>
<evidence type="ECO:0000256" key="7">
    <source>
        <dbReference type="ARBA" id="ARBA00022989"/>
    </source>
</evidence>
<dbReference type="InterPro" id="IPR022346">
    <property type="entry name" value="T2SS_GspH"/>
</dbReference>
<sequence>MEILLVLTVLAVLAAVVAPTALRFFGDYALRSSAEAVRGDLARARLDAVQEGVPYEFRAEANGRRWVVVPAEREQAPVASAAAPVQVDWVPVRTGTLAEGVTFPSTASLMPTAGRPAANYFEGLPNAAELGMAQWSDPIRFLPDGTASASSVTLADDIGGLRVVVRSMTGAASIEPVERPTLPGMPPQ</sequence>
<evidence type="ECO:0000259" key="11">
    <source>
        <dbReference type="Pfam" id="PF12019"/>
    </source>
</evidence>
<evidence type="ECO:0000256" key="3">
    <source>
        <dbReference type="ARBA" id="ARBA00022475"/>
    </source>
</evidence>
<evidence type="ECO:0000256" key="10">
    <source>
        <dbReference type="ARBA" id="ARBA00030775"/>
    </source>
</evidence>
<comment type="similarity">
    <text evidence="9">Belongs to the GSP H family.</text>
</comment>
<dbReference type="EMBL" id="CP036265">
    <property type="protein sequence ID" value="QDT17566.1"/>
    <property type="molecule type" value="Genomic_DNA"/>
</dbReference>
<reference evidence="12 13" key="1">
    <citation type="submission" date="2019-02" db="EMBL/GenBank/DDBJ databases">
        <title>Deep-cultivation of Planctomycetes and their phenomic and genomic characterization uncovers novel biology.</title>
        <authorList>
            <person name="Wiegand S."/>
            <person name="Jogler M."/>
            <person name="Boedeker C."/>
            <person name="Pinto D."/>
            <person name="Vollmers J."/>
            <person name="Rivas-Marin E."/>
            <person name="Kohn T."/>
            <person name="Peeters S.H."/>
            <person name="Heuer A."/>
            <person name="Rast P."/>
            <person name="Oberbeckmann S."/>
            <person name="Bunk B."/>
            <person name="Jeske O."/>
            <person name="Meyerdierks A."/>
            <person name="Storesund J.E."/>
            <person name="Kallscheuer N."/>
            <person name="Luecker S."/>
            <person name="Lage O.M."/>
            <person name="Pohl T."/>
            <person name="Merkel B.J."/>
            <person name="Hornburger P."/>
            <person name="Mueller R.-W."/>
            <person name="Bruemmer F."/>
            <person name="Labrenz M."/>
            <person name="Spormann A.M."/>
            <person name="Op den Camp H."/>
            <person name="Overmann J."/>
            <person name="Amann R."/>
            <person name="Jetten M.S.M."/>
            <person name="Mascher T."/>
            <person name="Medema M.H."/>
            <person name="Devos D.P."/>
            <person name="Kaster A.-K."/>
            <person name="Ovreas L."/>
            <person name="Rohde M."/>
            <person name="Galperin M.Y."/>
            <person name="Jogler C."/>
        </authorList>
    </citation>
    <scope>NUCLEOTIDE SEQUENCE [LARGE SCALE GENOMIC DNA]</scope>
    <source>
        <strain evidence="12 13">CA12</strain>
    </source>
</reference>
<name>A0A517PDW7_9PLAN</name>
<evidence type="ECO:0000313" key="12">
    <source>
        <dbReference type="EMBL" id="QDT17566.1"/>
    </source>
</evidence>
<dbReference type="KEGG" id="acaf:CA12_36940"/>
<dbReference type="InterPro" id="IPR045584">
    <property type="entry name" value="Pilin-like"/>
</dbReference>
<organism evidence="12 13">
    <name type="scientific">Alienimonas californiensis</name>
    <dbReference type="NCBI Taxonomy" id="2527989"/>
    <lineage>
        <taxon>Bacteria</taxon>
        <taxon>Pseudomonadati</taxon>
        <taxon>Planctomycetota</taxon>
        <taxon>Planctomycetia</taxon>
        <taxon>Planctomycetales</taxon>
        <taxon>Planctomycetaceae</taxon>
        <taxon>Alienimonas</taxon>
    </lineage>
</organism>
<dbReference type="GO" id="GO:0005886">
    <property type="term" value="C:plasma membrane"/>
    <property type="evidence" value="ECO:0007669"/>
    <property type="project" value="UniProtKB-SubCell"/>
</dbReference>
<dbReference type="AlphaFoldDB" id="A0A517PDW7"/>
<accession>A0A517PDW7</accession>
<keyword evidence="7" id="KW-1133">Transmembrane helix</keyword>
<keyword evidence="8" id="KW-0472">Membrane</keyword>
<feature type="domain" description="General secretion pathway GspH" evidence="11">
    <location>
        <begin position="34"/>
        <end position="167"/>
    </location>
</feature>
<keyword evidence="13" id="KW-1185">Reference proteome</keyword>
<evidence type="ECO:0000256" key="6">
    <source>
        <dbReference type="ARBA" id="ARBA00022692"/>
    </source>
</evidence>
<evidence type="ECO:0000256" key="1">
    <source>
        <dbReference type="ARBA" id="ARBA00004377"/>
    </source>
</evidence>
<keyword evidence="5" id="KW-0997">Cell inner membrane</keyword>
<keyword evidence="3" id="KW-1003">Cell membrane</keyword>
<evidence type="ECO:0000256" key="4">
    <source>
        <dbReference type="ARBA" id="ARBA00022481"/>
    </source>
</evidence>
<evidence type="ECO:0000256" key="5">
    <source>
        <dbReference type="ARBA" id="ARBA00022519"/>
    </source>
</evidence>
<protein>
    <recommendedName>
        <fullName evidence="2">Type II secretion system protein H</fullName>
    </recommendedName>
    <alternativeName>
        <fullName evidence="10">General secretion pathway protein H</fullName>
    </alternativeName>
</protein>
<dbReference type="GO" id="GO:0015628">
    <property type="term" value="P:protein secretion by the type II secretion system"/>
    <property type="evidence" value="ECO:0007669"/>
    <property type="project" value="InterPro"/>
</dbReference>
<keyword evidence="4" id="KW-0488">Methylation</keyword>
<evidence type="ECO:0000256" key="9">
    <source>
        <dbReference type="ARBA" id="ARBA00025772"/>
    </source>
</evidence>
<evidence type="ECO:0000313" key="13">
    <source>
        <dbReference type="Proteomes" id="UP000318741"/>
    </source>
</evidence>
<proteinExistence type="inferred from homology"/>
<comment type="subcellular location">
    <subcellularLocation>
        <location evidence="1">Cell inner membrane</location>
        <topology evidence="1">Single-pass membrane protein</topology>
    </subcellularLocation>
</comment>
<evidence type="ECO:0000256" key="8">
    <source>
        <dbReference type="ARBA" id="ARBA00023136"/>
    </source>
</evidence>
<gene>
    <name evidence="12" type="ORF">CA12_36940</name>
</gene>